<keyword evidence="4" id="KW-1185">Reference proteome</keyword>
<comment type="caution">
    <text evidence="3">The sequence shown here is derived from an EMBL/GenBank/DDBJ whole genome shotgun (WGS) entry which is preliminary data.</text>
</comment>
<name>A0ABU3E881_9RHOB</name>
<evidence type="ECO:0000313" key="3">
    <source>
        <dbReference type="EMBL" id="MDT1060366.1"/>
    </source>
</evidence>
<keyword evidence="2" id="KW-0472">Membrane</keyword>
<reference evidence="4" key="1">
    <citation type="submission" date="2023-07" db="EMBL/GenBank/DDBJ databases">
        <title>Characterization of two Paracoccaceae strains isolated from Phycosphere and proposal of Xinfangfangia lacusdiani sp. nov.</title>
        <authorList>
            <person name="Deng Y."/>
            <person name="Zhang Y.Q."/>
        </authorList>
    </citation>
    <scope>NUCLEOTIDE SEQUENCE [LARGE SCALE GENOMIC DNA]</scope>
    <source>
        <strain evidence="4">CPCC 101403</strain>
    </source>
</reference>
<evidence type="ECO:0000256" key="1">
    <source>
        <dbReference type="SAM" id="MobiDB-lite"/>
    </source>
</evidence>
<keyword evidence="2" id="KW-1133">Transmembrane helix</keyword>
<evidence type="ECO:0000256" key="2">
    <source>
        <dbReference type="SAM" id="Phobius"/>
    </source>
</evidence>
<feature type="transmembrane region" description="Helical" evidence="2">
    <location>
        <begin position="124"/>
        <end position="146"/>
    </location>
</feature>
<feature type="region of interest" description="Disordered" evidence="1">
    <location>
        <begin position="1"/>
        <end position="115"/>
    </location>
</feature>
<gene>
    <name evidence="3" type="ORF">RM190_00770</name>
</gene>
<evidence type="ECO:0000313" key="4">
    <source>
        <dbReference type="Proteomes" id="UP001251085"/>
    </source>
</evidence>
<dbReference type="PANTHER" id="PTHR32309:SF13">
    <property type="entry name" value="FERRIC ENTEROBACTIN TRANSPORT PROTEIN FEPE"/>
    <property type="match status" value="1"/>
</dbReference>
<sequence>MSKPNNPSDPGGQIASAGNLASAADSRTQTGAAPGGAVNRPFQSAPRIQAVSEVAPGPTSAGQVQPIPVRPMPAPQARTQVQAQPAGGAVSLRPNSAPLARPSGPSQSTVRAPAGHARPRRRHWLILLSFLLLVVLPAAFWGWYLWTRAVDQYVSTVGFSVRKEEGTPSIELFGGFSPLGGGGGASDTDVLYEYIRSQDMVEKIDAKLDLRSRFSRDWPSDFVFAFDPKGHVEDLTDYWERQVKVLYDTSSDLITLKVNAFTAEDAQVIAAAVFQESSDKINDLSSIARADATKLAKSELDKARAELTTTRQAMTDFRMRSQIVDPEADLTSQMGVLQGLQEQLAEALVALDLATENARPTDHRVTQGKQKVDALRRLIDAERSKFGNAAAGSDGESYSQLVAQYEKLSVDREYAEGAFHAARVAYETALVEARRQSRYLAAHIQPKIAQSSIVPNRTWLFCVGLGLLLAGWSILALIYYSIRDRA</sequence>
<dbReference type="Proteomes" id="UP001251085">
    <property type="component" value="Unassembled WGS sequence"/>
</dbReference>
<keyword evidence="2" id="KW-0812">Transmembrane</keyword>
<dbReference type="RefSeq" id="WP_311757479.1">
    <property type="nucleotide sequence ID" value="NZ_JAVRQI010000001.1"/>
</dbReference>
<proteinExistence type="predicted"/>
<organism evidence="3 4">
    <name type="scientific">Paracoccus broussonetiae</name>
    <dbReference type="NCBI Taxonomy" id="3075834"/>
    <lineage>
        <taxon>Bacteria</taxon>
        <taxon>Pseudomonadati</taxon>
        <taxon>Pseudomonadota</taxon>
        <taxon>Alphaproteobacteria</taxon>
        <taxon>Rhodobacterales</taxon>
        <taxon>Paracoccaceae</taxon>
        <taxon>Paracoccus</taxon>
    </lineage>
</organism>
<accession>A0ABU3E881</accession>
<dbReference type="EMBL" id="JAVRQI010000001">
    <property type="protein sequence ID" value="MDT1060366.1"/>
    <property type="molecule type" value="Genomic_DNA"/>
</dbReference>
<dbReference type="InterPro" id="IPR050445">
    <property type="entry name" value="Bact_polysacc_biosynth/exp"/>
</dbReference>
<dbReference type="PANTHER" id="PTHR32309">
    <property type="entry name" value="TYROSINE-PROTEIN KINASE"/>
    <property type="match status" value="1"/>
</dbReference>
<feature type="transmembrane region" description="Helical" evidence="2">
    <location>
        <begin position="458"/>
        <end position="480"/>
    </location>
</feature>
<protein>
    <submittedName>
        <fullName evidence="3">Capsule biosynthesis protein</fullName>
    </submittedName>
</protein>